<feature type="region of interest" description="Disordered" evidence="2">
    <location>
        <begin position="558"/>
        <end position="588"/>
    </location>
</feature>
<dbReference type="InterPro" id="IPR026832">
    <property type="entry name" value="Asteroid"/>
</dbReference>
<dbReference type="PANTHER" id="PTHR15665:SF1">
    <property type="entry name" value="PROTEIN ASTEROID HOMOLOG 1"/>
    <property type="match status" value="1"/>
</dbReference>
<feature type="compositionally biased region" description="Basic residues" evidence="2">
    <location>
        <begin position="565"/>
        <end position="577"/>
    </location>
</feature>
<evidence type="ECO:0008006" key="5">
    <source>
        <dbReference type="Google" id="ProtNLM"/>
    </source>
</evidence>
<evidence type="ECO:0000256" key="2">
    <source>
        <dbReference type="SAM" id="MobiDB-lite"/>
    </source>
</evidence>
<evidence type="ECO:0000313" key="3">
    <source>
        <dbReference type="Ensembl" id="ENSORLP00020011211.1"/>
    </source>
</evidence>
<reference key="1">
    <citation type="journal article" date="2007" name="Nature">
        <title>The medaka draft genome and insights into vertebrate genome evolution.</title>
        <authorList>
            <person name="Kasahara M."/>
            <person name="Naruse K."/>
            <person name="Sasaki S."/>
            <person name="Nakatani Y."/>
            <person name="Qu W."/>
            <person name="Ahsan B."/>
            <person name="Yamada T."/>
            <person name="Nagayasu Y."/>
            <person name="Doi K."/>
            <person name="Kasai Y."/>
            <person name="Jindo T."/>
            <person name="Kobayashi D."/>
            <person name="Shimada A."/>
            <person name="Toyoda A."/>
            <person name="Kuroki Y."/>
            <person name="Fujiyama A."/>
            <person name="Sasaki T."/>
            <person name="Shimizu A."/>
            <person name="Asakawa S."/>
            <person name="Shimizu N."/>
            <person name="Hashimoto S."/>
            <person name="Yang J."/>
            <person name="Lee Y."/>
            <person name="Matsushima K."/>
            <person name="Sugano S."/>
            <person name="Sakaizumi M."/>
            <person name="Narita T."/>
            <person name="Ohishi K."/>
            <person name="Haga S."/>
            <person name="Ohta F."/>
            <person name="Nomoto H."/>
            <person name="Nogata K."/>
            <person name="Morishita T."/>
            <person name="Endo T."/>
            <person name="Shin-I T."/>
            <person name="Takeda H."/>
            <person name="Morishita S."/>
            <person name="Kohara Y."/>
        </authorList>
    </citation>
    <scope>NUCLEOTIDE SEQUENCE [LARGE SCALE GENOMIC DNA]</scope>
    <source>
        <strain>Hd-rR</strain>
    </source>
</reference>
<dbReference type="Gene3D" id="3.40.50.1010">
    <property type="entry name" value="5'-nuclease"/>
    <property type="match status" value="1"/>
</dbReference>
<sequence>MGVQGLTTFVEGNHIVLQNFKFKNSRLVIDGCSLYFYLYFNHGLDQQHGGDYDAFACLLNQFLSALAACNIQAFVVLDGGKSSDKKFATMRERMQAKIRDADHICHSRNGSVLPLLTRDVFIQVLIEKGIPLVQCPAEADWEIACLAYNCDDLLHAVCVLCFLMLAGYLPLHYCQWTNINGKPSRCYISARHYTTNSLCRWFGGMNRELLPLCAVLTGNDYATPKGTEMLLSLINAHPGSSGRRRTGRSSSSRIEGLLIWLSSFSNVAEALEEVSRVMGEEGSGGKRGKNTEKTGKVGVFNLQILNMFDILVVHISQAVVVNPPSVRVAVAMLLDLIYNINLDYSPHLRNTFEVIQKNCIRVKEMTHGFALRDCAHSRLIKGPEAERLGGLLDVLVVNDSVLAPVPAHLRLAVAVTGFWLREAVPPPSQNVLQALVLGMIFGELSLNSQSGAPQHRYAKDFYELYMPALQRGVDFGAAHSISQWQACLWMTEMYFNLFNNLTSFLSLLRIFSGSLAHGLLTYLKGGKPAESLLTEGSFYRQLYVILLDAVRNCNIKANPRSSASNKRRRGRRGRQRGGRGALGGGKGAEEISNRFALLMSEEEDDN</sequence>
<dbReference type="Proteomes" id="UP000265180">
    <property type="component" value="Chromosome 21"/>
</dbReference>
<comment type="similarity">
    <text evidence="1">Belongs to the asteroid family.</text>
</comment>
<dbReference type="InterPro" id="IPR029060">
    <property type="entry name" value="PIN-like_dom_sf"/>
</dbReference>
<dbReference type="AlphaFoldDB" id="A0A3P9KS65"/>
<reference evidence="3" key="3">
    <citation type="submission" date="2025-08" db="UniProtKB">
        <authorList>
            <consortium name="Ensembl"/>
        </authorList>
    </citation>
    <scope>IDENTIFICATION</scope>
    <source>
        <strain evidence="3">HNI</strain>
    </source>
</reference>
<name>A0A3P9KS65_ORYLA</name>
<protein>
    <recommendedName>
        <fullName evidence="5">Asteroid domain-containing protein</fullName>
    </recommendedName>
</protein>
<dbReference type="SUPFAM" id="SSF88723">
    <property type="entry name" value="PIN domain-like"/>
    <property type="match status" value="1"/>
</dbReference>
<evidence type="ECO:0000256" key="1">
    <source>
        <dbReference type="ARBA" id="ARBA00007398"/>
    </source>
</evidence>
<accession>A0A3P9KS65</accession>
<reference evidence="3 4" key="2">
    <citation type="submission" date="2017-04" db="EMBL/GenBank/DDBJ databases">
        <title>CpG methylation of centromeres and impact of large insertions on vertebrate speciation.</title>
        <authorList>
            <person name="Ichikawa K."/>
            <person name="Yoshimura J."/>
            <person name="Morishita S."/>
        </authorList>
    </citation>
    <scope>NUCLEOTIDE SEQUENCE</scope>
    <source>
        <strain evidence="3 4">HNI</strain>
    </source>
</reference>
<reference evidence="3" key="4">
    <citation type="submission" date="2025-09" db="UniProtKB">
        <authorList>
            <consortium name="Ensembl"/>
        </authorList>
    </citation>
    <scope>IDENTIFICATION</scope>
    <source>
        <strain evidence="3">HNI</strain>
    </source>
</reference>
<evidence type="ECO:0000313" key="4">
    <source>
        <dbReference type="Proteomes" id="UP000265180"/>
    </source>
</evidence>
<dbReference type="Ensembl" id="ENSORLT00020018063.1">
    <property type="protein sequence ID" value="ENSORLP00020011211.1"/>
    <property type="gene ID" value="ENSORLG00020000302.1"/>
</dbReference>
<organism evidence="3 4">
    <name type="scientific">Oryzias latipes</name>
    <name type="common">Japanese rice fish</name>
    <name type="synonym">Japanese killifish</name>
    <dbReference type="NCBI Taxonomy" id="8090"/>
    <lineage>
        <taxon>Eukaryota</taxon>
        <taxon>Metazoa</taxon>
        <taxon>Chordata</taxon>
        <taxon>Craniata</taxon>
        <taxon>Vertebrata</taxon>
        <taxon>Euteleostomi</taxon>
        <taxon>Actinopterygii</taxon>
        <taxon>Neopterygii</taxon>
        <taxon>Teleostei</taxon>
        <taxon>Neoteleostei</taxon>
        <taxon>Acanthomorphata</taxon>
        <taxon>Ovalentaria</taxon>
        <taxon>Atherinomorphae</taxon>
        <taxon>Beloniformes</taxon>
        <taxon>Adrianichthyidae</taxon>
        <taxon>Oryziinae</taxon>
        <taxon>Oryzias</taxon>
    </lineage>
</organism>
<dbReference type="PANTHER" id="PTHR15665">
    <property type="entry name" value="ASTEROID PROTEIN"/>
    <property type="match status" value="1"/>
</dbReference>
<proteinExistence type="inferred from homology"/>